<accession>A0A890DKT0</accession>
<reference evidence="2" key="1">
    <citation type="journal article" date="2021" name="Sci. Rep.">
        <title>Antibiotic resistance plasmid composition and architecture in Escherichia coli isolates from meat.</title>
        <authorList>
            <person name="Darphorn T.S."/>
            <person name="Bel K."/>
            <person name="Koenders-van Sint Anneland B.B."/>
            <person name="Brul S."/>
            <person name="Ter Kuile B.H."/>
        </authorList>
    </citation>
    <scope>NUCLEOTIDE SEQUENCE</scope>
    <source>
        <strain evidence="2">ESBL3310</strain>
    </source>
</reference>
<evidence type="ECO:0000313" key="2">
    <source>
        <dbReference type="EMBL" id="QRG45134.1"/>
    </source>
</evidence>
<name>A0A890DKT0_ECOLX</name>
<dbReference type="AlphaFoldDB" id="A0A890DKT0"/>
<keyword evidence="2" id="KW-0614">Plasmid</keyword>
<evidence type="ECO:0000256" key="1">
    <source>
        <dbReference type="SAM" id="MobiDB-lite"/>
    </source>
</evidence>
<dbReference type="EMBL" id="MW390545">
    <property type="protein sequence ID" value="QRG45134.1"/>
    <property type="molecule type" value="Genomic_DNA"/>
</dbReference>
<proteinExistence type="predicted"/>
<protein>
    <submittedName>
        <fullName evidence="2">Uncharacterized protein</fullName>
    </submittedName>
</protein>
<sequence>MDFPGAGVTTSRFSSPGEDIPSTKFLAINPAKNFASAPGQLPRDVVTDAPSERSTAGRNPEEVDGRRGFRPSGGATGRPGDLIQQKETFS</sequence>
<feature type="region of interest" description="Disordered" evidence="1">
    <location>
        <begin position="34"/>
        <end position="90"/>
    </location>
</feature>
<geneLocation type="plasmid" evidence="2">
    <name>pESBL3310-IncB/O/K/Z</name>
</geneLocation>
<feature type="region of interest" description="Disordered" evidence="1">
    <location>
        <begin position="1"/>
        <end position="22"/>
    </location>
</feature>
<organism evidence="2">
    <name type="scientific">Escherichia coli</name>
    <dbReference type="NCBI Taxonomy" id="562"/>
    <lineage>
        <taxon>Bacteria</taxon>
        <taxon>Pseudomonadati</taxon>
        <taxon>Pseudomonadota</taxon>
        <taxon>Gammaproteobacteria</taxon>
        <taxon>Enterobacterales</taxon>
        <taxon>Enterobacteriaceae</taxon>
        <taxon>Escherichia</taxon>
    </lineage>
</organism>